<comment type="similarity">
    <text evidence="2 5">Belongs to the aldose epimerase family.</text>
</comment>
<dbReference type="EC" id="5.1.3.3" evidence="5"/>
<dbReference type="RefSeq" id="WP_311578092.1">
    <property type="nucleotide sequence ID" value="NZ_JAVRIF010000002.1"/>
</dbReference>
<protein>
    <recommendedName>
        <fullName evidence="5">Aldose 1-epimerase</fullName>
        <ecNumber evidence="5">5.1.3.3</ecNumber>
    </recommendedName>
</protein>
<dbReference type="NCBIfam" id="NF008277">
    <property type="entry name" value="PRK11055.1"/>
    <property type="match status" value="1"/>
</dbReference>
<dbReference type="InterPro" id="IPR014718">
    <property type="entry name" value="GH-type_carb-bd"/>
</dbReference>
<dbReference type="InterPro" id="IPR008183">
    <property type="entry name" value="Aldose_1/G6P_1-epimerase"/>
</dbReference>
<sequence length="361" mass="40412">MTPPPAMVSIHEESFGQLSNGTSASLYTLTTPQGMQVKITNFGGIIVSILTLDKTQRLADVVLGYDRVSDYEADSYYLGAVIGRYAGRIDKGQFELNGHLYQLALNAPDSQLHGGKKALNKQLWHACTAQEENKSSIILSYSSPDGEEGFPGEVNFTVKYHLTVDNELIVEYFAETNKTTIINLTQHSYFNLAGHDSGNIHQHKVSINADYFLPMSEKAYPTGEIKSVTNTAHDFSKAKFLAKEIDNNDDDQIRIGLGFDNYWLLNENAIAMNEYAAQAIDENSGRRLTIFTDQPSMILYTANYIDGSHYGKNNVQYQRRAALCLEPQRANNKEKGVNIENCLLTPEQPFYSQTRYVFDLA</sequence>
<dbReference type="EMBL" id="JAVRIF010000002">
    <property type="protein sequence ID" value="MDT0602921.1"/>
    <property type="molecule type" value="Genomic_DNA"/>
</dbReference>
<dbReference type="InterPro" id="IPR011013">
    <property type="entry name" value="Gal_mutarotase_sf_dom"/>
</dbReference>
<evidence type="ECO:0000256" key="5">
    <source>
        <dbReference type="PIRNR" id="PIRNR005096"/>
    </source>
</evidence>
<dbReference type="InterPro" id="IPR047215">
    <property type="entry name" value="Galactose_mutarotase-like"/>
</dbReference>
<reference evidence="6 7" key="1">
    <citation type="submission" date="2023-09" db="EMBL/GenBank/DDBJ databases">
        <authorList>
            <person name="Rey-Velasco X."/>
        </authorList>
    </citation>
    <scope>NUCLEOTIDE SEQUENCE [LARGE SCALE GENOMIC DNA]</scope>
    <source>
        <strain evidence="6 7">W431</strain>
    </source>
</reference>
<comment type="pathway">
    <text evidence="1 5">Carbohydrate metabolism; hexose metabolism.</text>
</comment>
<evidence type="ECO:0000313" key="7">
    <source>
        <dbReference type="Proteomes" id="UP001266357"/>
    </source>
</evidence>
<dbReference type="CDD" id="cd09019">
    <property type="entry name" value="galactose_mutarotase_like"/>
    <property type="match status" value="1"/>
</dbReference>
<dbReference type="Gene3D" id="2.70.98.10">
    <property type="match status" value="1"/>
</dbReference>
<evidence type="ECO:0000313" key="6">
    <source>
        <dbReference type="EMBL" id="MDT0602921.1"/>
    </source>
</evidence>
<keyword evidence="4 5" id="KW-0119">Carbohydrate metabolism</keyword>
<dbReference type="PANTHER" id="PTHR10091">
    <property type="entry name" value="ALDOSE-1-EPIMERASE"/>
    <property type="match status" value="1"/>
</dbReference>
<dbReference type="SUPFAM" id="SSF74650">
    <property type="entry name" value="Galactose mutarotase-like"/>
    <property type="match status" value="1"/>
</dbReference>
<proteinExistence type="inferred from homology"/>
<evidence type="ECO:0000256" key="1">
    <source>
        <dbReference type="ARBA" id="ARBA00005028"/>
    </source>
</evidence>
<organism evidence="6 7">
    <name type="scientific">Thalassotalea castellviae</name>
    <dbReference type="NCBI Taxonomy" id="3075612"/>
    <lineage>
        <taxon>Bacteria</taxon>
        <taxon>Pseudomonadati</taxon>
        <taxon>Pseudomonadota</taxon>
        <taxon>Gammaproteobacteria</taxon>
        <taxon>Alteromonadales</taxon>
        <taxon>Colwelliaceae</taxon>
        <taxon>Thalassotalea</taxon>
    </lineage>
</organism>
<evidence type="ECO:0000256" key="2">
    <source>
        <dbReference type="ARBA" id="ARBA00006206"/>
    </source>
</evidence>
<dbReference type="PANTHER" id="PTHR10091:SF0">
    <property type="entry name" value="GALACTOSE MUTAROTASE"/>
    <property type="match status" value="1"/>
</dbReference>
<dbReference type="Pfam" id="PF01263">
    <property type="entry name" value="Aldose_epim"/>
    <property type="match status" value="1"/>
</dbReference>
<comment type="caution">
    <text evidence="6">The sequence shown here is derived from an EMBL/GenBank/DDBJ whole genome shotgun (WGS) entry which is preliminary data.</text>
</comment>
<dbReference type="InterPro" id="IPR015443">
    <property type="entry name" value="Aldose_1-epimerase"/>
</dbReference>
<dbReference type="Proteomes" id="UP001266357">
    <property type="component" value="Unassembled WGS sequence"/>
</dbReference>
<gene>
    <name evidence="6" type="ORF">RM573_04895</name>
</gene>
<keyword evidence="7" id="KW-1185">Reference proteome</keyword>
<accession>A0ABU2ZYB2</accession>
<evidence type="ECO:0000256" key="3">
    <source>
        <dbReference type="ARBA" id="ARBA00023235"/>
    </source>
</evidence>
<keyword evidence="3 5" id="KW-0413">Isomerase</keyword>
<comment type="catalytic activity">
    <reaction evidence="5">
        <text>alpha-D-glucose = beta-D-glucose</text>
        <dbReference type="Rhea" id="RHEA:10264"/>
        <dbReference type="ChEBI" id="CHEBI:15903"/>
        <dbReference type="ChEBI" id="CHEBI:17925"/>
        <dbReference type="EC" id="5.1.3.3"/>
    </reaction>
</comment>
<evidence type="ECO:0000256" key="4">
    <source>
        <dbReference type="ARBA" id="ARBA00023277"/>
    </source>
</evidence>
<dbReference type="GO" id="GO:0016853">
    <property type="term" value="F:isomerase activity"/>
    <property type="evidence" value="ECO:0007669"/>
    <property type="project" value="UniProtKB-KW"/>
</dbReference>
<name>A0ABU2ZYB2_9GAMM</name>
<dbReference type="PIRSF" id="PIRSF005096">
    <property type="entry name" value="GALM"/>
    <property type="match status" value="1"/>
</dbReference>